<dbReference type="AlphaFoldDB" id="A0A7G7CRQ8"/>
<dbReference type="Proteomes" id="UP000515743">
    <property type="component" value="Chromosome"/>
</dbReference>
<proteinExistence type="predicted"/>
<evidence type="ECO:0000313" key="2">
    <source>
        <dbReference type="Proteomes" id="UP000515743"/>
    </source>
</evidence>
<sequence length="95" mass="10591">MTVTSTNWKTDAADRLQPFIDHFNITNKIEYFDSFQGAVVVETRDDIRFSAVANNDDKTITIDLKFVKADIPIISIRALPGIATTAARKAINYVA</sequence>
<name>A0A7G7CRQ8_9CORY</name>
<evidence type="ECO:0000313" key="1">
    <source>
        <dbReference type="EMBL" id="QNE90274.1"/>
    </source>
</evidence>
<gene>
    <name evidence="1" type="ORF">H0194_04670</name>
</gene>
<reference evidence="1 2" key="1">
    <citation type="submission" date="2020-07" db="EMBL/GenBank/DDBJ databases">
        <title>Complete genome and description of Corynebacterium incognita strain Marseille-Q3630 sp. nov.</title>
        <authorList>
            <person name="Boxberger M."/>
        </authorList>
    </citation>
    <scope>NUCLEOTIDE SEQUENCE [LARGE SCALE GENOMIC DNA]</scope>
    <source>
        <strain evidence="1 2">Marseille-Q3630</strain>
    </source>
</reference>
<keyword evidence="2" id="KW-1185">Reference proteome</keyword>
<dbReference type="KEGG" id="cik:H0194_04670"/>
<dbReference type="RefSeq" id="WP_185176647.1">
    <property type="nucleotide sequence ID" value="NZ_CP059404.1"/>
</dbReference>
<dbReference type="EMBL" id="CP059404">
    <property type="protein sequence ID" value="QNE90274.1"/>
    <property type="molecule type" value="Genomic_DNA"/>
</dbReference>
<accession>A0A7G7CRQ8</accession>
<protein>
    <submittedName>
        <fullName evidence="1">Uncharacterized protein</fullName>
    </submittedName>
</protein>
<organism evidence="1 2">
    <name type="scientific">Corynebacterium incognita</name>
    <dbReference type="NCBI Taxonomy" id="2754725"/>
    <lineage>
        <taxon>Bacteria</taxon>
        <taxon>Bacillati</taxon>
        <taxon>Actinomycetota</taxon>
        <taxon>Actinomycetes</taxon>
        <taxon>Mycobacteriales</taxon>
        <taxon>Corynebacteriaceae</taxon>
        <taxon>Corynebacterium</taxon>
    </lineage>
</organism>